<comment type="caution">
    <text evidence="1">The sequence shown here is derived from an EMBL/GenBank/DDBJ whole genome shotgun (WGS) entry which is preliminary data.</text>
</comment>
<organism evidence="1 2">
    <name type="scientific">Clathrus columnatus</name>
    <dbReference type="NCBI Taxonomy" id="1419009"/>
    <lineage>
        <taxon>Eukaryota</taxon>
        <taxon>Fungi</taxon>
        <taxon>Dikarya</taxon>
        <taxon>Basidiomycota</taxon>
        <taxon>Agaricomycotina</taxon>
        <taxon>Agaricomycetes</taxon>
        <taxon>Phallomycetidae</taxon>
        <taxon>Phallales</taxon>
        <taxon>Clathraceae</taxon>
        <taxon>Clathrus</taxon>
    </lineage>
</organism>
<reference evidence="1" key="1">
    <citation type="submission" date="2021-10" db="EMBL/GenBank/DDBJ databases">
        <title>De novo Genome Assembly of Clathrus columnatus (Basidiomycota, Fungi) Using Illumina and Nanopore Sequence Data.</title>
        <authorList>
            <person name="Ogiso-Tanaka E."/>
            <person name="Itagaki H."/>
            <person name="Hosoya T."/>
            <person name="Hosaka K."/>
        </authorList>
    </citation>
    <scope>NUCLEOTIDE SEQUENCE</scope>
    <source>
        <strain evidence="1">MO-923</strain>
    </source>
</reference>
<evidence type="ECO:0000313" key="1">
    <source>
        <dbReference type="EMBL" id="GJJ05815.1"/>
    </source>
</evidence>
<dbReference type="EMBL" id="BPWL01000001">
    <property type="protein sequence ID" value="GJJ05815.1"/>
    <property type="molecule type" value="Genomic_DNA"/>
</dbReference>
<dbReference type="Proteomes" id="UP001050691">
    <property type="component" value="Unassembled WGS sequence"/>
</dbReference>
<dbReference type="AlphaFoldDB" id="A0AAV5A1Q1"/>
<keyword evidence="2" id="KW-1185">Reference proteome</keyword>
<evidence type="ECO:0000313" key="2">
    <source>
        <dbReference type="Proteomes" id="UP001050691"/>
    </source>
</evidence>
<protein>
    <submittedName>
        <fullName evidence="1">Uncharacterized protein</fullName>
    </submittedName>
</protein>
<proteinExistence type="predicted"/>
<gene>
    <name evidence="1" type="ORF">Clacol_000002</name>
</gene>
<accession>A0AAV5A1Q1</accession>
<name>A0AAV5A1Q1_9AGAM</name>
<sequence>MSSTLFVSLPSDVLDRIVLQTVVQPAPGRGLLHRLQTLSSLLVLCRVVHSNLSPLTNTYLYGQIFRMLFDITPIERRLGADASRSAVLTHELHRRFYMLKRIKAYLASTGQRHLFENITLDLSLLLLMLTESDGKNYEQIREVLGPSGVASLCRVLLLSPNITSMREERAMAIQSLALVILWINQDDVFESESPEKTEALLDILEPLAIQSQASNRANIRLHTLTRHLPGT</sequence>